<dbReference type="EMBL" id="LSRX01000392">
    <property type="protein sequence ID" value="OLP98536.1"/>
    <property type="molecule type" value="Genomic_DNA"/>
</dbReference>
<name>A0A1Q9DTN0_SYMMI</name>
<dbReference type="GO" id="GO:0003684">
    <property type="term" value="F:damaged DNA binding"/>
    <property type="evidence" value="ECO:0007669"/>
    <property type="project" value="InterPro"/>
</dbReference>
<accession>A0A1Q9DTN0</accession>
<evidence type="ECO:0000313" key="9">
    <source>
        <dbReference type="Proteomes" id="UP000186817"/>
    </source>
</evidence>
<dbReference type="PANTHER" id="PTHR28069">
    <property type="entry name" value="GH20023P"/>
    <property type="match status" value="1"/>
</dbReference>
<dbReference type="Gene3D" id="1.10.10.540">
    <property type="entry name" value="XPC-binding domain"/>
    <property type="match status" value="1"/>
</dbReference>
<feature type="region of interest" description="Disordered" evidence="6">
    <location>
        <begin position="1"/>
        <end position="25"/>
    </location>
</feature>
<evidence type="ECO:0000259" key="7">
    <source>
        <dbReference type="PROSITE" id="PS50865"/>
    </source>
</evidence>
<feature type="coiled-coil region" evidence="5">
    <location>
        <begin position="631"/>
        <end position="658"/>
    </location>
</feature>
<evidence type="ECO:0000256" key="6">
    <source>
        <dbReference type="SAM" id="MobiDB-lite"/>
    </source>
</evidence>
<keyword evidence="1" id="KW-0479">Metal-binding</keyword>
<feature type="region of interest" description="Disordered" evidence="6">
    <location>
        <begin position="48"/>
        <end position="80"/>
    </location>
</feature>
<dbReference type="InterPro" id="IPR002893">
    <property type="entry name" value="Znf_MYND"/>
</dbReference>
<feature type="region of interest" description="Disordered" evidence="6">
    <location>
        <begin position="116"/>
        <end position="173"/>
    </location>
</feature>
<dbReference type="OrthoDB" id="419832at2759"/>
<dbReference type="InterPro" id="IPR046824">
    <property type="entry name" value="Mss51-like_C"/>
</dbReference>
<feature type="region of interest" description="Disordered" evidence="6">
    <location>
        <begin position="564"/>
        <end position="611"/>
    </location>
</feature>
<keyword evidence="9" id="KW-1185">Reference proteome</keyword>
<dbReference type="SUPFAM" id="SSF49899">
    <property type="entry name" value="Concanavalin A-like lectins/glucanases"/>
    <property type="match status" value="1"/>
</dbReference>
<gene>
    <name evidence="8" type="ORF">AK812_SmicGene18988</name>
</gene>
<dbReference type="PROSITE" id="PS50865">
    <property type="entry name" value="ZF_MYND_2"/>
    <property type="match status" value="1"/>
</dbReference>
<dbReference type="InterPro" id="IPR013320">
    <property type="entry name" value="ConA-like_dom_sf"/>
</dbReference>
<evidence type="ECO:0000313" key="8">
    <source>
        <dbReference type="EMBL" id="OLP98536.1"/>
    </source>
</evidence>
<evidence type="ECO:0000256" key="2">
    <source>
        <dbReference type="ARBA" id="ARBA00022771"/>
    </source>
</evidence>
<keyword evidence="2 4" id="KW-0863">Zinc-finger</keyword>
<evidence type="ECO:0000256" key="3">
    <source>
        <dbReference type="ARBA" id="ARBA00022833"/>
    </source>
</evidence>
<dbReference type="InterPro" id="IPR036353">
    <property type="entry name" value="XPC-bd_sf"/>
</dbReference>
<dbReference type="Gene3D" id="6.10.140.2220">
    <property type="match status" value="1"/>
</dbReference>
<dbReference type="Pfam" id="PF20179">
    <property type="entry name" value="MSS51_C"/>
    <property type="match status" value="1"/>
</dbReference>
<feature type="compositionally biased region" description="Pro residues" evidence="6">
    <location>
        <begin position="1"/>
        <end position="11"/>
    </location>
</feature>
<keyword evidence="5" id="KW-0175">Coiled coil</keyword>
<proteinExistence type="predicted"/>
<dbReference type="GO" id="GO:0006289">
    <property type="term" value="P:nucleotide-excision repair"/>
    <property type="evidence" value="ECO:0007669"/>
    <property type="project" value="InterPro"/>
</dbReference>
<dbReference type="GO" id="GO:0043161">
    <property type="term" value="P:proteasome-mediated ubiquitin-dependent protein catabolic process"/>
    <property type="evidence" value="ECO:0007669"/>
    <property type="project" value="InterPro"/>
</dbReference>
<feature type="domain" description="MYND-type" evidence="7">
    <location>
        <begin position="742"/>
        <end position="782"/>
    </location>
</feature>
<protein>
    <recommendedName>
        <fullName evidence="7">MYND-type domain-containing protein</fullName>
    </recommendedName>
</protein>
<feature type="compositionally biased region" description="Acidic residues" evidence="6">
    <location>
        <begin position="1169"/>
        <end position="1193"/>
    </location>
</feature>
<evidence type="ECO:0000256" key="1">
    <source>
        <dbReference type="ARBA" id="ARBA00022723"/>
    </source>
</evidence>
<evidence type="ECO:0000256" key="5">
    <source>
        <dbReference type="SAM" id="Coils"/>
    </source>
</evidence>
<dbReference type="SUPFAM" id="SSF101238">
    <property type="entry name" value="XPC-binding domain"/>
    <property type="match status" value="1"/>
</dbReference>
<organism evidence="8 9">
    <name type="scientific">Symbiodinium microadriaticum</name>
    <name type="common">Dinoflagellate</name>
    <name type="synonym">Zooxanthella microadriatica</name>
    <dbReference type="NCBI Taxonomy" id="2951"/>
    <lineage>
        <taxon>Eukaryota</taxon>
        <taxon>Sar</taxon>
        <taxon>Alveolata</taxon>
        <taxon>Dinophyceae</taxon>
        <taxon>Suessiales</taxon>
        <taxon>Symbiodiniaceae</taxon>
        <taxon>Symbiodinium</taxon>
    </lineage>
</organism>
<sequence length="1454" mass="160863">MYPPSGIPQWPPQRATSPFAAAPAGNVGVNLSDELATKVAEVTILRSRLQASERENTRLENELASAKDSGPSKQSQQRQELERIHGELQYARQDLISSEDERKRLRLTVQKMQQEMEELKARAPVEEPAKDQIRHAEPKPAPQPQPRLESGGEEQEPRNRSIREHRSCDEPMNEDMSKQHVGILVGLAERFGSCERQRLALQAAVTSFPQAPQSVHEASCAAAALLLGGLEDFQWASLSAGATFLKHWFGLFPLHLPEIAERIVKGRKATNSLFSAMAAVFHSAVLDATNSDEEEALLREGCAREFLAALLEAASKLPGNLFAVLSPVLEKPSLFALICEDPAPDSLHLPSMRLLEVLMASPSLFTLAHQAETDENVLLAVANVLMIPSVKTAESAESVAEDSVERQECRVASLELLQRCLATAPSPDFILQLRGAAEGEEVDEVDTVLQRVVLLCHHELLCLRLGARAPAPQRKRAAELSLFILSGWLWHAFGPALSSQEQTGELSLKLCNQLGRTRILIESIIEMVQVLSSQTCFKAFLSSASALRMLLPFTDGERQASSEISRYWPNAPRPKPNDLPDPARPPQVPPVPATPARAKARALEPQGAQEAEETLHVSHEEQEVLARFARSEELKSLRRQLRQDMKALENFLEEMQTKDPLLMRIIATNKQAFMKMALSGLAEEARAETKLEKEETSQSEASEFRAVVKQKEAKKQLRTQRALLPTTSSSHTLALLHSPYSCAVCKATSATHELFLCSSCQSVRFCSRECQRKFWPRHQTVCRFVASVRGGLLKQVSGQRWMQDALPQVVDVWTRSRSQLPQPWELEQLVHLPRCRVCRTVPATLVCPVSRYAGYCSEACIQEDEEHQSSWMCSQVRSTAVAAYFMHKAGGCCSFTTRCSAEELPASIFEGGWQEFVKCTELQSADGQPFSDLGTTAQQTIIDALSFPMIAIEGCRLAGQSWESLRHLKVHVLGAYGSTLADLYKYEEWLRRGWNLKSTEIHFIGPEVQIPSSDGDVVTASVKLDLCDSLTAQDRTATCFFHRCSILEFIEEEVASGASPPTFRLAYSPSLHRLPLGDASDQWGKALQRLADLDDTVLVVSEKNTGEIAADRDRLRECGFRAVVKPRMSNFPSPLALYDDMSTPEENPLGLNIWNMSLAVFKACKPGDPDTDAGEDDSDSEAEEESADSDEDQKESKDALRKLTEQAEAPSIDDFSVGDRVLVRKFVKGTVTGLRCNGFPHGVQVQHSDGSRKHYLPEELIKINASTAVPAPQQNGQLDLEDARYDLCLDKAGPWSCDGKSMEDLPHTDSANPESFVVSLSVRCDGGQGFRSPVTSRDTTPPSGYIFYVDGEDRWAFWVGDGLYWSGVQGPPVTHGRWTSLLGAYDASTKSVSLYVDGEHVGVRHGVTFVANKKCPLRIGAGRSESETARYFFEGAVRDLKVYAIRAQDESREA</sequence>
<evidence type="ECO:0000256" key="4">
    <source>
        <dbReference type="PROSITE-ProRule" id="PRU00134"/>
    </source>
</evidence>
<feature type="compositionally biased region" description="Pro residues" evidence="6">
    <location>
        <begin position="571"/>
        <end position="593"/>
    </location>
</feature>
<dbReference type="Gene3D" id="2.60.120.200">
    <property type="match status" value="1"/>
</dbReference>
<dbReference type="Pfam" id="PF01753">
    <property type="entry name" value="zf-MYND"/>
    <property type="match status" value="1"/>
</dbReference>
<feature type="compositionally biased region" description="Basic and acidic residues" evidence="6">
    <location>
        <begin position="117"/>
        <end position="138"/>
    </location>
</feature>
<reference evidence="8 9" key="1">
    <citation type="submission" date="2016-02" db="EMBL/GenBank/DDBJ databases">
        <title>Genome analysis of coral dinoflagellate symbionts highlights evolutionary adaptations to a symbiotic lifestyle.</title>
        <authorList>
            <person name="Aranda M."/>
            <person name="Li Y."/>
            <person name="Liew Y.J."/>
            <person name="Baumgarten S."/>
            <person name="Simakov O."/>
            <person name="Wilson M."/>
            <person name="Piel J."/>
            <person name="Ashoor H."/>
            <person name="Bougouffa S."/>
            <person name="Bajic V.B."/>
            <person name="Ryu T."/>
            <person name="Ravasi T."/>
            <person name="Bayer T."/>
            <person name="Micklem G."/>
            <person name="Kim H."/>
            <person name="Bhak J."/>
            <person name="Lajeunesse T.C."/>
            <person name="Voolstra C.R."/>
        </authorList>
    </citation>
    <scope>NUCLEOTIDE SEQUENCE [LARGE SCALE GENOMIC DNA]</scope>
    <source>
        <strain evidence="8 9">CCMP2467</strain>
    </source>
</reference>
<dbReference type="PANTHER" id="PTHR28069:SF1">
    <property type="entry name" value="PROTEIN MSS51, MITOCHONDRIAL"/>
    <property type="match status" value="1"/>
</dbReference>
<dbReference type="GO" id="GO:0008270">
    <property type="term" value="F:zinc ion binding"/>
    <property type="evidence" value="ECO:0007669"/>
    <property type="project" value="UniProtKB-KW"/>
</dbReference>
<dbReference type="Proteomes" id="UP000186817">
    <property type="component" value="Unassembled WGS sequence"/>
</dbReference>
<comment type="caution">
    <text evidence="8">The sequence shown here is derived from an EMBL/GenBank/DDBJ whole genome shotgun (WGS) entry which is preliminary data.</text>
</comment>
<feature type="region of interest" description="Disordered" evidence="6">
    <location>
        <begin position="1165"/>
        <end position="1207"/>
    </location>
</feature>
<keyword evidence="3" id="KW-0862">Zinc</keyword>
<dbReference type="Pfam" id="PF13385">
    <property type="entry name" value="Laminin_G_3"/>
    <property type="match status" value="1"/>
</dbReference>
<feature type="compositionally biased region" description="Basic and acidic residues" evidence="6">
    <location>
        <begin position="51"/>
        <end position="61"/>
    </location>
</feature>
<feature type="compositionally biased region" description="Basic and acidic residues" evidence="6">
    <location>
        <begin position="1194"/>
        <end position="1205"/>
    </location>
</feature>
<dbReference type="SUPFAM" id="SSF144232">
    <property type="entry name" value="HIT/MYND zinc finger-like"/>
    <property type="match status" value="1"/>
</dbReference>
<feature type="compositionally biased region" description="Basic and acidic residues" evidence="6">
    <location>
        <begin position="155"/>
        <end position="169"/>
    </location>
</feature>